<name>A0A0D3L045_EMIH1</name>
<evidence type="ECO:0000256" key="1">
    <source>
        <dbReference type="SAM" id="MobiDB-lite"/>
    </source>
</evidence>
<organism evidence="2 3">
    <name type="scientific">Emiliania huxleyi (strain CCMP1516)</name>
    <dbReference type="NCBI Taxonomy" id="280463"/>
    <lineage>
        <taxon>Eukaryota</taxon>
        <taxon>Haptista</taxon>
        <taxon>Haptophyta</taxon>
        <taxon>Prymnesiophyceae</taxon>
        <taxon>Isochrysidales</taxon>
        <taxon>Noelaerhabdaceae</taxon>
        <taxon>Emiliania</taxon>
    </lineage>
</organism>
<dbReference type="Proteomes" id="UP000013827">
    <property type="component" value="Unassembled WGS sequence"/>
</dbReference>
<dbReference type="PaxDb" id="2903-EOD41380"/>
<accession>A0A0D3L045</accession>
<proteinExistence type="predicted"/>
<dbReference type="RefSeq" id="XP_005793809.1">
    <property type="nucleotide sequence ID" value="XM_005793752.1"/>
</dbReference>
<reference evidence="2" key="2">
    <citation type="submission" date="2024-10" db="UniProtKB">
        <authorList>
            <consortium name="EnsemblProtists"/>
        </authorList>
    </citation>
    <scope>IDENTIFICATION</scope>
</reference>
<dbReference type="EnsemblProtists" id="EOD41380">
    <property type="protein sequence ID" value="EOD41380"/>
    <property type="gene ID" value="EMIHUDRAFT_351344"/>
</dbReference>
<protein>
    <submittedName>
        <fullName evidence="2">Uncharacterized protein</fullName>
    </submittedName>
</protein>
<dbReference type="GeneID" id="17286650"/>
<evidence type="ECO:0000313" key="2">
    <source>
        <dbReference type="EnsemblProtists" id="EOD41380"/>
    </source>
</evidence>
<dbReference type="AlphaFoldDB" id="A0A0D3L045"/>
<dbReference type="KEGG" id="ehx:EMIHUDRAFT_351344"/>
<evidence type="ECO:0000313" key="3">
    <source>
        <dbReference type="Proteomes" id="UP000013827"/>
    </source>
</evidence>
<feature type="compositionally biased region" description="Pro residues" evidence="1">
    <location>
        <begin position="7"/>
        <end position="17"/>
    </location>
</feature>
<dbReference type="HOGENOM" id="CLU_2447420_0_0_1"/>
<keyword evidence="3" id="KW-1185">Reference proteome</keyword>
<sequence length="90" mass="9711">PASTGAPRPPPLPPAHPRPSVAPALMRGGRGHRPPGWAQSSAECDCSWPQRPSTSRFTCRPRPLRLAMPPPSRLFSGRGSRRPCLEVEAV</sequence>
<reference evidence="3" key="1">
    <citation type="journal article" date="2013" name="Nature">
        <title>Pan genome of the phytoplankton Emiliania underpins its global distribution.</title>
        <authorList>
            <person name="Read B.A."/>
            <person name="Kegel J."/>
            <person name="Klute M.J."/>
            <person name="Kuo A."/>
            <person name="Lefebvre S.C."/>
            <person name="Maumus F."/>
            <person name="Mayer C."/>
            <person name="Miller J."/>
            <person name="Monier A."/>
            <person name="Salamov A."/>
            <person name="Young J."/>
            <person name="Aguilar M."/>
            <person name="Claverie J.M."/>
            <person name="Frickenhaus S."/>
            <person name="Gonzalez K."/>
            <person name="Herman E.K."/>
            <person name="Lin Y.C."/>
            <person name="Napier J."/>
            <person name="Ogata H."/>
            <person name="Sarno A.F."/>
            <person name="Shmutz J."/>
            <person name="Schroeder D."/>
            <person name="de Vargas C."/>
            <person name="Verret F."/>
            <person name="von Dassow P."/>
            <person name="Valentin K."/>
            <person name="Van de Peer Y."/>
            <person name="Wheeler G."/>
            <person name="Dacks J.B."/>
            <person name="Delwiche C.F."/>
            <person name="Dyhrman S.T."/>
            <person name="Glockner G."/>
            <person name="John U."/>
            <person name="Richards T."/>
            <person name="Worden A.Z."/>
            <person name="Zhang X."/>
            <person name="Grigoriev I.V."/>
            <person name="Allen A.E."/>
            <person name="Bidle K."/>
            <person name="Borodovsky M."/>
            <person name="Bowler C."/>
            <person name="Brownlee C."/>
            <person name="Cock J.M."/>
            <person name="Elias M."/>
            <person name="Gladyshev V.N."/>
            <person name="Groth M."/>
            <person name="Guda C."/>
            <person name="Hadaegh A."/>
            <person name="Iglesias-Rodriguez M.D."/>
            <person name="Jenkins J."/>
            <person name="Jones B.M."/>
            <person name="Lawson T."/>
            <person name="Leese F."/>
            <person name="Lindquist E."/>
            <person name="Lobanov A."/>
            <person name="Lomsadze A."/>
            <person name="Malik S.B."/>
            <person name="Marsh M.E."/>
            <person name="Mackinder L."/>
            <person name="Mock T."/>
            <person name="Mueller-Roeber B."/>
            <person name="Pagarete A."/>
            <person name="Parker M."/>
            <person name="Probert I."/>
            <person name="Quesneville H."/>
            <person name="Raines C."/>
            <person name="Rensing S.A."/>
            <person name="Riano-Pachon D.M."/>
            <person name="Richier S."/>
            <person name="Rokitta S."/>
            <person name="Shiraiwa Y."/>
            <person name="Soanes D.M."/>
            <person name="van der Giezen M."/>
            <person name="Wahlund T.M."/>
            <person name="Williams B."/>
            <person name="Wilson W."/>
            <person name="Wolfe G."/>
            <person name="Wurch L.L."/>
        </authorList>
    </citation>
    <scope>NUCLEOTIDE SEQUENCE</scope>
</reference>
<feature type="region of interest" description="Disordered" evidence="1">
    <location>
        <begin position="1"/>
        <end position="90"/>
    </location>
</feature>